<dbReference type="EMBL" id="UGOL01000001">
    <property type="protein sequence ID" value="STX80926.1"/>
    <property type="molecule type" value="Genomic_DNA"/>
</dbReference>
<evidence type="ECO:0000313" key="1">
    <source>
        <dbReference type="EMBL" id="STX80926.1"/>
    </source>
</evidence>
<gene>
    <name evidence="1" type="ORF">NCTC12000_02945</name>
</gene>
<evidence type="ECO:0000313" key="2">
    <source>
        <dbReference type="Proteomes" id="UP000254631"/>
    </source>
</evidence>
<dbReference type="RefSeq" id="WP_027220042.1">
    <property type="nucleotide sequence ID" value="NZ_BAZA01000025.1"/>
</dbReference>
<protein>
    <submittedName>
        <fullName evidence="1">Dot/Icm secretion system substrate</fullName>
    </submittedName>
</protein>
<proteinExistence type="predicted"/>
<name>A0A378K879_LEGPN</name>
<reference evidence="1 2" key="1">
    <citation type="submission" date="2018-06" db="EMBL/GenBank/DDBJ databases">
        <authorList>
            <consortium name="Pathogen Informatics"/>
            <person name="Doyle S."/>
        </authorList>
    </citation>
    <scope>NUCLEOTIDE SEQUENCE [LARGE SCALE GENOMIC DNA]</scope>
    <source>
        <strain evidence="1 2">NCTC12000</strain>
    </source>
</reference>
<dbReference type="AlphaFoldDB" id="A0A378K879"/>
<dbReference type="Proteomes" id="UP000254631">
    <property type="component" value="Unassembled WGS sequence"/>
</dbReference>
<sequence length="389" mass="44792">MSNLIELALRNAALDRTKLLSQAQKIEFLNGYDPRFVEGLISLEMIDDIDEYVASLMYVEMTDKYTQEEKEQLTDTILTINNDRLISCQYRFPQLYQKLMQDQFLSTFFSSSHLLPNIVPGTNNQSYVTVSTNNKMKMESAKLYGHYEYYQCVVALITQVDGSRYFYHLNPNRIFGDYMGSAPLKLSGSEVKDVKNITFILHPRSMVDYREFQRLQERNIVFKTVMLPVGAKSVSLSYDTDKDVLTVNNLEAGQTVTYNNLLQTPQYNRYQYTPEQYFMTQLYRGQTWAEALGEALDKYIVTRQEGATWWDLKPLFFNRETTKNNMIAAARIKKEVEAGATSFDFTGVSRNGLLNQLLTTAVDYQLEYQRGLQNGVLSAEDLTTSAALR</sequence>
<accession>A0A378K879</accession>
<organism evidence="1 2">
    <name type="scientific">Legionella pneumophila</name>
    <dbReference type="NCBI Taxonomy" id="446"/>
    <lineage>
        <taxon>Bacteria</taxon>
        <taxon>Pseudomonadati</taxon>
        <taxon>Pseudomonadota</taxon>
        <taxon>Gammaproteobacteria</taxon>
        <taxon>Legionellales</taxon>
        <taxon>Legionellaceae</taxon>
        <taxon>Legionella</taxon>
    </lineage>
</organism>